<evidence type="ECO:0000313" key="2">
    <source>
        <dbReference type="EMBL" id="KAJ7029188.1"/>
    </source>
</evidence>
<keyword evidence="1" id="KW-1133">Transmembrane helix</keyword>
<dbReference type="EMBL" id="JARJCM010000104">
    <property type="protein sequence ID" value="KAJ7029188.1"/>
    <property type="molecule type" value="Genomic_DNA"/>
</dbReference>
<accession>A0AAD6SKB7</accession>
<reference evidence="2" key="1">
    <citation type="submission" date="2023-03" db="EMBL/GenBank/DDBJ databases">
        <title>Massive genome expansion in bonnet fungi (Mycena s.s.) driven by repeated elements and novel gene families across ecological guilds.</title>
        <authorList>
            <consortium name="Lawrence Berkeley National Laboratory"/>
            <person name="Harder C.B."/>
            <person name="Miyauchi S."/>
            <person name="Viragh M."/>
            <person name="Kuo A."/>
            <person name="Thoen E."/>
            <person name="Andreopoulos B."/>
            <person name="Lu D."/>
            <person name="Skrede I."/>
            <person name="Drula E."/>
            <person name="Henrissat B."/>
            <person name="Morin E."/>
            <person name="Kohler A."/>
            <person name="Barry K."/>
            <person name="LaButti K."/>
            <person name="Morin E."/>
            <person name="Salamov A."/>
            <person name="Lipzen A."/>
            <person name="Mereny Z."/>
            <person name="Hegedus B."/>
            <person name="Baldrian P."/>
            <person name="Stursova M."/>
            <person name="Weitz H."/>
            <person name="Taylor A."/>
            <person name="Grigoriev I.V."/>
            <person name="Nagy L.G."/>
            <person name="Martin F."/>
            <person name="Kauserud H."/>
        </authorList>
    </citation>
    <scope>NUCLEOTIDE SEQUENCE</scope>
    <source>
        <strain evidence="2">CBHHK200</strain>
    </source>
</reference>
<name>A0AAD6SKB7_9AGAR</name>
<keyword evidence="3" id="KW-1185">Reference proteome</keyword>
<evidence type="ECO:0000313" key="3">
    <source>
        <dbReference type="Proteomes" id="UP001218188"/>
    </source>
</evidence>
<keyword evidence="1" id="KW-0472">Membrane</keyword>
<keyword evidence="1" id="KW-0812">Transmembrane</keyword>
<sequence length="95" mass="10574">MPLSSSFHQLAAAVVKSHRRTSRATHNAIAIAFITPTPPTTLPIEFGGSNFIVALPVSFISLLLFVSYRPAHAPNGRRNIEIRLIRPIRERFTLK</sequence>
<gene>
    <name evidence="2" type="ORF">C8F04DRAFT_1265252</name>
</gene>
<dbReference type="Proteomes" id="UP001218188">
    <property type="component" value="Unassembled WGS sequence"/>
</dbReference>
<comment type="caution">
    <text evidence="2">The sequence shown here is derived from an EMBL/GenBank/DDBJ whole genome shotgun (WGS) entry which is preliminary data.</text>
</comment>
<protein>
    <submittedName>
        <fullName evidence="2">Uncharacterized protein</fullName>
    </submittedName>
</protein>
<evidence type="ECO:0000256" key="1">
    <source>
        <dbReference type="SAM" id="Phobius"/>
    </source>
</evidence>
<dbReference type="AlphaFoldDB" id="A0AAD6SKB7"/>
<organism evidence="2 3">
    <name type="scientific">Mycena alexandri</name>
    <dbReference type="NCBI Taxonomy" id="1745969"/>
    <lineage>
        <taxon>Eukaryota</taxon>
        <taxon>Fungi</taxon>
        <taxon>Dikarya</taxon>
        <taxon>Basidiomycota</taxon>
        <taxon>Agaricomycotina</taxon>
        <taxon>Agaricomycetes</taxon>
        <taxon>Agaricomycetidae</taxon>
        <taxon>Agaricales</taxon>
        <taxon>Marasmiineae</taxon>
        <taxon>Mycenaceae</taxon>
        <taxon>Mycena</taxon>
    </lineage>
</organism>
<feature type="transmembrane region" description="Helical" evidence="1">
    <location>
        <begin position="46"/>
        <end position="68"/>
    </location>
</feature>
<proteinExistence type="predicted"/>